<proteinExistence type="predicted"/>
<sequence>MAGVQSLQSWKSLLVMVALGLLAMLIGGCAQPVQYIAVPTVTDAPATPVLQACAEHAARGQRQAFGDTFRALQFNRAGLVLASPMNKVGSQDVGAVYDGDGVWYGRPAGSMGEWRSVRFHCMVSPMGNVVYSFVRAN</sequence>
<name>A0A6N4R5F4_BLAVI</name>
<protein>
    <submittedName>
        <fullName evidence="1">Uncharacterized protein</fullName>
    </submittedName>
</protein>
<evidence type="ECO:0000313" key="2">
    <source>
        <dbReference type="Proteomes" id="UP000320948"/>
    </source>
</evidence>
<evidence type="ECO:0000313" key="1">
    <source>
        <dbReference type="EMBL" id="TKW60813.1"/>
    </source>
</evidence>
<organism evidence="1 2">
    <name type="scientific">Blastochloris viridis</name>
    <name type="common">Rhodopseudomonas viridis</name>
    <dbReference type="NCBI Taxonomy" id="1079"/>
    <lineage>
        <taxon>Bacteria</taxon>
        <taxon>Pseudomonadati</taxon>
        <taxon>Pseudomonadota</taxon>
        <taxon>Alphaproteobacteria</taxon>
        <taxon>Hyphomicrobiales</taxon>
        <taxon>Blastochloridaceae</taxon>
        <taxon>Blastochloris</taxon>
    </lineage>
</organism>
<dbReference type="Proteomes" id="UP000320948">
    <property type="component" value="Unassembled WGS sequence"/>
</dbReference>
<accession>A0A6N4R5F4</accession>
<comment type="caution">
    <text evidence="1">The sequence shown here is derived from an EMBL/GenBank/DDBJ whole genome shotgun (WGS) entry which is preliminary data.</text>
</comment>
<dbReference type="AlphaFoldDB" id="A0A6N4R5F4"/>
<gene>
    <name evidence="1" type="ORF">DI628_07950</name>
</gene>
<reference evidence="1 2" key="1">
    <citation type="journal article" date="2017" name="Nat. Commun.">
        <title>In situ click chemistry generation of cyclooxygenase-2 inhibitors.</title>
        <authorList>
            <person name="Bhardwaj A."/>
            <person name="Kaur J."/>
            <person name="Wuest M."/>
            <person name="Wuest F."/>
        </authorList>
    </citation>
    <scope>NUCLEOTIDE SEQUENCE [LARGE SCALE GENOMIC DNA]</scope>
    <source>
        <strain evidence="1">S2_018_000_R2_106</strain>
    </source>
</reference>
<dbReference type="EMBL" id="VAFM01000002">
    <property type="protein sequence ID" value="TKW60813.1"/>
    <property type="molecule type" value="Genomic_DNA"/>
</dbReference>